<dbReference type="GO" id="GO:0005737">
    <property type="term" value="C:cytoplasm"/>
    <property type="evidence" value="ECO:0007669"/>
    <property type="project" value="UniProtKB-SubCell"/>
</dbReference>
<protein>
    <recommendedName>
        <fullName evidence="7">UDP-N-acetylmuramoyl-L-alanyl-D-glutamate--2, 6-diaminopimelate ligase</fullName>
    </recommendedName>
</protein>
<dbReference type="GO" id="GO:0051301">
    <property type="term" value="P:cell division"/>
    <property type="evidence" value="ECO:0007669"/>
    <property type="project" value="UniProtKB-KW"/>
</dbReference>
<evidence type="ECO:0000313" key="6">
    <source>
        <dbReference type="Proteomes" id="UP000177349"/>
    </source>
</evidence>
<comment type="similarity">
    <text evidence="1">Belongs to the MurCDEF family. MurE subfamily.</text>
</comment>
<dbReference type="GO" id="GO:0071555">
    <property type="term" value="P:cell wall organization"/>
    <property type="evidence" value="ECO:0007669"/>
    <property type="project" value="UniProtKB-KW"/>
</dbReference>
<sequence>MWQQIKNIYHLAWAIVANITYGFPARKLYCVGITGTDGKTTTALLIDKILSDAGKKTVVITTLGATIAGKPFETGLHVTTPSSIGIQRFLRAAVNAGCTHAVIEASSHALDQNRVWGIRFNVALLTNITHEHLDYHKTMARYMAAKLKLLRNAKTVIVNRDDSSYADVQRKLRNKKLLTYSLRNLEANFTLDAFPITTQLTGDFNLQNSLAAAAAAVQAGIGKDAILRSMASFRRPKGRQDVVYDGLFRVVIDFAVTPNAFKQVLPEIRKDTSGRIIHVFGLSGKRDASKRPIMGGIAASFADIIILTADDPRDEAVEKINQEIKKGIQNFTEQDAAHYHPLPGARRQIFEITDRASAINFAVQLAEPGDTVLLTGKAHERSLATKDGEMPWDEYEAVKNALSKREASE</sequence>
<dbReference type="Pfam" id="PF02875">
    <property type="entry name" value="Mur_ligase_C"/>
    <property type="match status" value="1"/>
</dbReference>
<dbReference type="GO" id="GO:0005524">
    <property type="term" value="F:ATP binding"/>
    <property type="evidence" value="ECO:0007669"/>
    <property type="project" value="InterPro"/>
</dbReference>
<dbReference type="SUPFAM" id="SSF53244">
    <property type="entry name" value="MurD-like peptide ligases, peptide-binding domain"/>
    <property type="match status" value="1"/>
</dbReference>
<dbReference type="InterPro" id="IPR013221">
    <property type="entry name" value="Mur_ligase_cen"/>
</dbReference>
<feature type="domain" description="Mur ligase C-terminal" evidence="3">
    <location>
        <begin position="238"/>
        <end position="377"/>
    </location>
</feature>
<dbReference type="Proteomes" id="UP000177349">
    <property type="component" value="Unassembled WGS sequence"/>
</dbReference>
<keyword evidence="2" id="KW-0961">Cell wall biogenesis/degradation</keyword>
<dbReference type="SUPFAM" id="SSF53623">
    <property type="entry name" value="MurD-like peptide ligases, catalytic domain"/>
    <property type="match status" value="1"/>
</dbReference>
<feature type="domain" description="Mur ligase central" evidence="4">
    <location>
        <begin position="33"/>
        <end position="216"/>
    </location>
</feature>
<dbReference type="PANTHER" id="PTHR23135:SF4">
    <property type="entry name" value="UDP-N-ACETYLMURAMOYL-L-ALANYL-D-GLUTAMATE--2,6-DIAMINOPIMELATE LIGASE MURE HOMOLOG, CHLOROPLASTIC"/>
    <property type="match status" value="1"/>
</dbReference>
<evidence type="ECO:0008006" key="7">
    <source>
        <dbReference type="Google" id="ProtNLM"/>
    </source>
</evidence>
<dbReference type="Pfam" id="PF08245">
    <property type="entry name" value="Mur_ligase_M"/>
    <property type="match status" value="1"/>
</dbReference>
<keyword evidence="2" id="KW-0573">Peptidoglycan synthesis</keyword>
<dbReference type="EMBL" id="MHKN01000020">
    <property type="protein sequence ID" value="OGY92303.1"/>
    <property type="molecule type" value="Genomic_DNA"/>
</dbReference>
<dbReference type="PANTHER" id="PTHR23135">
    <property type="entry name" value="MUR LIGASE FAMILY MEMBER"/>
    <property type="match status" value="1"/>
</dbReference>
<name>A0A1G2BT38_9BACT</name>
<evidence type="ECO:0000256" key="1">
    <source>
        <dbReference type="ARBA" id="ARBA00005898"/>
    </source>
</evidence>
<dbReference type="Gene3D" id="3.90.190.20">
    <property type="entry name" value="Mur ligase, C-terminal domain"/>
    <property type="match status" value="1"/>
</dbReference>
<evidence type="ECO:0000313" key="5">
    <source>
        <dbReference type="EMBL" id="OGY92303.1"/>
    </source>
</evidence>
<dbReference type="InterPro" id="IPR005761">
    <property type="entry name" value="UDP-N-AcMur-Glu-dNH2Pim_ligase"/>
</dbReference>
<gene>
    <name evidence="5" type="ORF">A3B31_00155</name>
</gene>
<keyword evidence="2" id="KW-0133">Cell shape</keyword>
<comment type="pathway">
    <text evidence="2">Cell wall biogenesis; peptidoglycan biosynthesis.</text>
</comment>
<accession>A0A1G2BT38</accession>
<proteinExistence type="inferred from homology"/>
<dbReference type="UniPathway" id="UPA00219"/>
<dbReference type="GO" id="GO:0008360">
    <property type="term" value="P:regulation of cell shape"/>
    <property type="evidence" value="ECO:0007669"/>
    <property type="project" value="UniProtKB-KW"/>
</dbReference>
<keyword evidence="2" id="KW-0131">Cell cycle</keyword>
<organism evidence="5 6">
    <name type="scientific">Candidatus Komeilibacteria bacterium RIFCSPLOWO2_01_FULL_53_11</name>
    <dbReference type="NCBI Taxonomy" id="1798552"/>
    <lineage>
        <taxon>Bacteria</taxon>
        <taxon>Candidatus Komeiliibacteriota</taxon>
    </lineage>
</organism>
<dbReference type="NCBIfam" id="TIGR01085">
    <property type="entry name" value="murE"/>
    <property type="match status" value="1"/>
</dbReference>
<dbReference type="InterPro" id="IPR036565">
    <property type="entry name" value="Mur-like_cat_sf"/>
</dbReference>
<dbReference type="Gene3D" id="3.40.1190.10">
    <property type="entry name" value="Mur-like, catalytic domain"/>
    <property type="match status" value="1"/>
</dbReference>
<keyword evidence="2" id="KW-0132">Cell division</keyword>
<dbReference type="GO" id="GO:0016881">
    <property type="term" value="F:acid-amino acid ligase activity"/>
    <property type="evidence" value="ECO:0007669"/>
    <property type="project" value="InterPro"/>
</dbReference>
<dbReference type="AlphaFoldDB" id="A0A1G2BT38"/>
<dbReference type="GO" id="GO:0009252">
    <property type="term" value="P:peptidoglycan biosynthetic process"/>
    <property type="evidence" value="ECO:0007669"/>
    <property type="project" value="UniProtKB-UniPathway"/>
</dbReference>
<evidence type="ECO:0000259" key="3">
    <source>
        <dbReference type="Pfam" id="PF02875"/>
    </source>
</evidence>
<reference evidence="5 6" key="1">
    <citation type="journal article" date="2016" name="Nat. Commun.">
        <title>Thousands of microbial genomes shed light on interconnected biogeochemical processes in an aquifer system.</title>
        <authorList>
            <person name="Anantharaman K."/>
            <person name="Brown C.T."/>
            <person name="Hug L.A."/>
            <person name="Sharon I."/>
            <person name="Castelle C.J."/>
            <person name="Probst A.J."/>
            <person name="Thomas B.C."/>
            <person name="Singh A."/>
            <person name="Wilkins M.J."/>
            <person name="Karaoz U."/>
            <person name="Brodie E.L."/>
            <person name="Williams K.H."/>
            <person name="Hubbard S.S."/>
            <person name="Banfield J.F."/>
        </authorList>
    </citation>
    <scope>NUCLEOTIDE SEQUENCE [LARGE SCALE GENOMIC DNA]</scope>
</reference>
<dbReference type="InterPro" id="IPR036615">
    <property type="entry name" value="Mur_ligase_C_dom_sf"/>
</dbReference>
<evidence type="ECO:0000256" key="2">
    <source>
        <dbReference type="RuleBase" id="RU004135"/>
    </source>
</evidence>
<comment type="subcellular location">
    <subcellularLocation>
        <location evidence="2">Cytoplasm</location>
    </subcellularLocation>
</comment>
<comment type="caution">
    <text evidence="5">The sequence shown here is derived from an EMBL/GenBank/DDBJ whole genome shotgun (WGS) entry which is preliminary data.</text>
</comment>
<dbReference type="InterPro" id="IPR004101">
    <property type="entry name" value="Mur_ligase_C"/>
</dbReference>
<evidence type="ECO:0000259" key="4">
    <source>
        <dbReference type="Pfam" id="PF08245"/>
    </source>
</evidence>